<feature type="repeat" description="PPR" evidence="3">
    <location>
        <begin position="705"/>
        <end position="739"/>
    </location>
</feature>
<protein>
    <submittedName>
        <fullName evidence="4">Pentatricopeptide repeat-containing protein</fullName>
    </submittedName>
</protein>
<name>A0AAE1YP89_9LAMI</name>
<evidence type="ECO:0000313" key="4">
    <source>
        <dbReference type="EMBL" id="KAK4434069.1"/>
    </source>
</evidence>
<dbReference type="InterPro" id="IPR011990">
    <property type="entry name" value="TPR-like_helical_dom_sf"/>
</dbReference>
<organism evidence="4 5">
    <name type="scientific">Sesamum alatum</name>
    <dbReference type="NCBI Taxonomy" id="300844"/>
    <lineage>
        <taxon>Eukaryota</taxon>
        <taxon>Viridiplantae</taxon>
        <taxon>Streptophyta</taxon>
        <taxon>Embryophyta</taxon>
        <taxon>Tracheophyta</taxon>
        <taxon>Spermatophyta</taxon>
        <taxon>Magnoliopsida</taxon>
        <taxon>eudicotyledons</taxon>
        <taxon>Gunneridae</taxon>
        <taxon>Pentapetalae</taxon>
        <taxon>asterids</taxon>
        <taxon>lamiids</taxon>
        <taxon>Lamiales</taxon>
        <taxon>Pedaliaceae</taxon>
        <taxon>Sesamum</taxon>
    </lineage>
</organism>
<feature type="repeat" description="PPR" evidence="3">
    <location>
        <begin position="600"/>
        <end position="634"/>
    </location>
</feature>
<dbReference type="InterPro" id="IPR002885">
    <property type="entry name" value="PPR_rpt"/>
</dbReference>
<feature type="repeat" description="PPR" evidence="3">
    <location>
        <begin position="844"/>
        <end position="878"/>
    </location>
</feature>
<sequence length="937" mass="105818">MFVQFQHSDTTNCLRILSSAKPASLSVGLSVTPPVKKSNNQIKRKKQKQVLQCCGHGHMPKKNGFDRAHGGRVERKYSFGGRFGTQGGGFNGRGRVLEKEDVTKDGFLVSPDSGVKKNGCFEVNLRSAGGVNGAAEEFRTGSSLAEGGKNGVYRKERAKKNGCVRKLGGSVENYGKNRGETRLGGVVQEMKTKCSTKWARYGGCIPAMLEAVETVSDLDVALKPWEMTLTNKERTILLKEQVGWERALEIFEWFKMKEYYEVNVIHYNIMFRILGRARQWCEVERLWGEMWKRGIKPINSTYGTLIDVYSKGGLRDVAMKWLELMNGSGMEPDEVTMGIIVQMYKKAGDFKTAEEFFKKWSCSNSVVEERGSAISRREPGVDGDSSANFCLSTYTYNTLIDTYGKAGKLQEASKTFERMLQEGISPTTVTFNTMIHMYGNNGQLDEVASLMQRMEKAKCSPDTRTYNILISLHAKHNDIDLAARYLTKMKEASLEPDAVSYRTLLYAFSIRHMVAEAEKLILEMDERGMEIDEFTQSSLTRMYIESGMLEKSLSWFQRFHLRGNMTSECYSANIDAFGERGYILEARKVFDCCQQVKKLTILEFNVMIKAYGISKKFEQACCLFDSMEEHGLVPDRCGYNSLVQMLASADLPQKATFYLRKMQEVGLVIDCVPYCAVISSYAKLGQMDMAVGLYKEMIGHGIKPDVIVYGVLINAFADTGSVNEATYYVDAMRNLGLPMNAVVCKSLIKLYTKVGYLKEVKQVYETLQSFEGGRDVYSSNCMIDLYSERSMVSEAEEIFETLKRNGDANEFTYAMMLCMYKRNGRFVEAFCIARKMRELGLMRDLLSYNHVLGLYASDGRYREALATFDEMLKSLIQPDDSTFKSLGIILLKCGVPKNAIDKLELIRKKDTERGLQAWTSTLSSVIDMDDDVTDDDF</sequence>
<dbReference type="EMBL" id="JACGWO010000002">
    <property type="protein sequence ID" value="KAK4434069.1"/>
    <property type="molecule type" value="Genomic_DNA"/>
</dbReference>
<accession>A0AAE1YP89</accession>
<dbReference type="PANTHER" id="PTHR47447:SF17">
    <property type="entry name" value="OS12G0638900 PROTEIN"/>
    <property type="match status" value="1"/>
</dbReference>
<feature type="repeat" description="PPR" evidence="3">
    <location>
        <begin position="263"/>
        <end position="297"/>
    </location>
</feature>
<evidence type="ECO:0000313" key="5">
    <source>
        <dbReference type="Proteomes" id="UP001293254"/>
    </source>
</evidence>
<comment type="similarity">
    <text evidence="1">Belongs to the PPR family. P subfamily.</text>
</comment>
<dbReference type="PROSITE" id="PS51375">
    <property type="entry name" value="PPR"/>
    <property type="match status" value="11"/>
</dbReference>
<evidence type="ECO:0000256" key="1">
    <source>
        <dbReference type="ARBA" id="ARBA00007626"/>
    </source>
</evidence>
<evidence type="ECO:0000256" key="3">
    <source>
        <dbReference type="PROSITE-ProRule" id="PRU00708"/>
    </source>
</evidence>
<feature type="repeat" description="PPR" evidence="3">
    <location>
        <begin position="392"/>
        <end position="426"/>
    </location>
</feature>
<evidence type="ECO:0000256" key="2">
    <source>
        <dbReference type="ARBA" id="ARBA00022737"/>
    </source>
</evidence>
<dbReference type="Gene3D" id="1.25.40.10">
    <property type="entry name" value="Tetratricopeptide repeat domain"/>
    <property type="match status" value="5"/>
</dbReference>
<dbReference type="Proteomes" id="UP001293254">
    <property type="component" value="Unassembled WGS sequence"/>
</dbReference>
<dbReference type="NCBIfam" id="TIGR00756">
    <property type="entry name" value="PPR"/>
    <property type="match status" value="9"/>
</dbReference>
<keyword evidence="2" id="KW-0677">Repeat</keyword>
<comment type="caution">
    <text evidence="4">The sequence shown here is derived from an EMBL/GenBank/DDBJ whole genome shotgun (WGS) entry which is preliminary data.</text>
</comment>
<feature type="repeat" description="PPR" evidence="3">
    <location>
        <begin position="462"/>
        <end position="496"/>
    </location>
</feature>
<reference evidence="4" key="1">
    <citation type="submission" date="2020-06" db="EMBL/GenBank/DDBJ databases">
        <authorList>
            <person name="Li T."/>
            <person name="Hu X."/>
            <person name="Zhang T."/>
            <person name="Song X."/>
            <person name="Zhang H."/>
            <person name="Dai N."/>
            <person name="Sheng W."/>
            <person name="Hou X."/>
            <person name="Wei L."/>
        </authorList>
    </citation>
    <scope>NUCLEOTIDE SEQUENCE</scope>
    <source>
        <strain evidence="4">3651</strain>
        <tissue evidence="4">Leaf</tissue>
    </source>
</reference>
<feature type="repeat" description="PPR" evidence="3">
    <location>
        <begin position="497"/>
        <end position="531"/>
    </location>
</feature>
<keyword evidence="5" id="KW-1185">Reference proteome</keyword>
<dbReference type="AlphaFoldDB" id="A0AAE1YP89"/>
<dbReference type="Pfam" id="PF13041">
    <property type="entry name" value="PPR_2"/>
    <property type="match status" value="4"/>
</dbReference>
<gene>
    <name evidence="4" type="ORF">Salat_0569600</name>
</gene>
<feature type="repeat" description="PPR" evidence="3">
    <location>
        <begin position="298"/>
        <end position="332"/>
    </location>
</feature>
<dbReference type="SUPFAM" id="SSF81901">
    <property type="entry name" value="HCP-like"/>
    <property type="match status" value="1"/>
</dbReference>
<reference evidence="4" key="2">
    <citation type="journal article" date="2024" name="Plant">
        <title>Genomic evolution and insights into agronomic trait innovations of Sesamum species.</title>
        <authorList>
            <person name="Miao H."/>
            <person name="Wang L."/>
            <person name="Qu L."/>
            <person name="Liu H."/>
            <person name="Sun Y."/>
            <person name="Le M."/>
            <person name="Wang Q."/>
            <person name="Wei S."/>
            <person name="Zheng Y."/>
            <person name="Lin W."/>
            <person name="Duan Y."/>
            <person name="Cao H."/>
            <person name="Xiong S."/>
            <person name="Wang X."/>
            <person name="Wei L."/>
            <person name="Li C."/>
            <person name="Ma Q."/>
            <person name="Ju M."/>
            <person name="Zhao R."/>
            <person name="Li G."/>
            <person name="Mu C."/>
            <person name="Tian Q."/>
            <person name="Mei H."/>
            <person name="Zhang T."/>
            <person name="Gao T."/>
            <person name="Zhang H."/>
        </authorList>
    </citation>
    <scope>NUCLEOTIDE SEQUENCE</scope>
    <source>
        <strain evidence="4">3651</strain>
    </source>
</reference>
<feature type="repeat" description="PPR" evidence="3">
    <location>
        <begin position="809"/>
        <end position="843"/>
    </location>
</feature>
<feature type="repeat" description="PPR" evidence="3">
    <location>
        <begin position="427"/>
        <end position="461"/>
    </location>
</feature>
<proteinExistence type="inferred from homology"/>
<feature type="repeat" description="PPR" evidence="3">
    <location>
        <begin position="670"/>
        <end position="704"/>
    </location>
</feature>
<dbReference type="Pfam" id="PF01535">
    <property type="entry name" value="PPR"/>
    <property type="match status" value="7"/>
</dbReference>
<dbReference type="PANTHER" id="PTHR47447">
    <property type="entry name" value="OS03G0856100 PROTEIN"/>
    <property type="match status" value="1"/>
</dbReference>